<dbReference type="InterPro" id="IPR012340">
    <property type="entry name" value="NA-bd_OB-fold"/>
</dbReference>
<feature type="transmembrane region" description="Helical" evidence="5">
    <location>
        <begin position="12"/>
        <end position="28"/>
    </location>
</feature>
<evidence type="ECO:0000313" key="7">
    <source>
        <dbReference type="EMBL" id="SON57629.1"/>
    </source>
</evidence>
<evidence type="ECO:0000256" key="1">
    <source>
        <dbReference type="ARBA" id="ARBA00004141"/>
    </source>
</evidence>
<dbReference type="EMBL" id="LT960614">
    <property type="protein sequence ID" value="SON57629.1"/>
    <property type="molecule type" value="Genomic_DNA"/>
</dbReference>
<sequence length="154" mass="16558">MILDLVGELGAWSWMIAAILLAVVELAAPGTFFIWFAVAAVVVGLVAFVIPIGWQVQCLLFLALAVVAALLGRKVYGQGRKAVEDPYLNDRAGRQVGRKGTLDEPIVNGMGRVRLDDSVWRVEGPDLPAGTRVKVLTIRSGHLVVEPDTTDPSV</sequence>
<dbReference type="KEGG" id="hdi:HDIA_4088"/>
<dbReference type="Proteomes" id="UP000223606">
    <property type="component" value="Chromosome 1"/>
</dbReference>
<accession>A0A2C9DBS8</accession>
<evidence type="ECO:0000256" key="3">
    <source>
        <dbReference type="ARBA" id="ARBA00022989"/>
    </source>
</evidence>
<dbReference type="InterPro" id="IPR052165">
    <property type="entry name" value="Membrane_assoc_protease"/>
</dbReference>
<dbReference type="InterPro" id="IPR002810">
    <property type="entry name" value="NfeD-like_C"/>
</dbReference>
<reference evidence="8" key="1">
    <citation type="submission" date="2017-09" db="EMBL/GenBank/DDBJ databases">
        <title>Genome sequence of Nannocystis excedens DSM 71.</title>
        <authorList>
            <person name="Blom J."/>
        </authorList>
    </citation>
    <scope>NUCLEOTIDE SEQUENCE [LARGE SCALE GENOMIC DNA]</scope>
    <source>
        <strain evidence="8">type strain: E19</strain>
    </source>
</reference>
<evidence type="ECO:0000256" key="2">
    <source>
        <dbReference type="ARBA" id="ARBA00022692"/>
    </source>
</evidence>
<keyword evidence="4 5" id="KW-0472">Membrane</keyword>
<feature type="transmembrane region" description="Helical" evidence="5">
    <location>
        <begin position="33"/>
        <end position="53"/>
    </location>
</feature>
<comment type="subcellular location">
    <subcellularLocation>
        <location evidence="1">Membrane</location>
        <topology evidence="1">Multi-pass membrane protein</topology>
    </subcellularLocation>
</comment>
<feature type="domain" description="NfeD-like C-terminal" evidence="6">
    <location>
        <begin position="95"/>
        <end position="147"/>
    </location>
</feature>
<proteinExistence type="predicted"/>
<dbReference type="PANTHER" id="PTHR33507:SF3">
    <property type="entry name" value="INNER MEMBRANE PROTEIN YBBJ"/>
    <property type="match status" value="1"/>
</dbReference>
<evidence type="ECO:0000256" key="4">
    <source>
        <dbReference type="ARBA" id="ARBA00023136"/>
    </source>
</evidence>
<organism evidence="7 8">
    <name type="scientific">Hartmannibacter diazotrophicus</name>
    <dbReference type="NCBI Taxonomy" id="1482074"/>
    <lineage>
        <taxon>Bacteria</taxon>
        <taxon>Pseudomonadati</taxon>
        <taxon>Pseudomonadota</taxon>
        <taxon>Alphaproteobacteria</taxon>
        <taxon>Hyphomicrobiales</taxon>
        <taxon>Pleomorphomonadaceae</taxon>
        <taxon>Hartmannibacter</taxon>
    </lineage>
</organism>
<dbReference type="PANTHER" id="PTHR33507">
    <property type="entry name" value="INNER MEMBRANE PROTEIN YBBJ"/>
    <property type="match status" value="1"/>
</dbReference>
<dbReference type="GO" id="GO:0005886">
    <property type="term" value="C:plasma membrane"/>
    <property type="evidence" value="ECO:0007669"/>
    <property type="project" value="TreeGrafter"/>
</dbReference>
<gene>
    <name evidence="7" type="primary">ybbJ</name>
    <name evidence="7" type="ORF">HDIA_4088</name>
</gene>
<dbReference type="Pfam" id="PF01957">
    <property type="entry name" value="NfeD"/>
    <property type="match status" value="1"/>
</dbReference>
<feature type="transmembrane region" description="Helical" evidence="5">
    <location>
        <begin position="59"/>
        <end position="76"/>
    </location>
</feature>
<name>A0A2C9DBS8_9HYPH</name>
<dbReference type="Gene3D" id="2.40.50.140">
    <property type="entry name" value="Nucleic acid-binding proteins"/>
    <property type="match status" value="1"/>
</dbReference>
<evidence type="ECO:0000313" key="8">
    <source>
        <dbReference type="Proteomes" id="UP000223606"/>
    </source>
</evidence>
<keyword evidence="8" id="KW-1185">Reference proteome</keyword>
<protein>
    <submittedName>
        <fullName evidence="7">Inner membrane protein YbbJ</fullName>
    </submittedName>
</protein>
<evidence type="ECO:0000259" key="6">
    <source>
        <dbReference type="Pfam" id="PF01957"/>
    </source>
</evidence>
<keyword evidence="3 5" id="KW-1133">Transmembrane helix</keyword>
<dbReference type="RefSeq" id="WP_099557855.1">
    <property type="nucleotide sequence ID" value="NZ_LT960614.1"/>
</dbReference>
<keyword evidence="2 5" id="KW-0812">Transmembrane</keyword>
<dbReference type="OrthoDB" id="9810336at2"/>
<dbReference type="AlphaFoldDB" id="A0A2C9DBS8"/>
<evidence type="ECO:0000256" key="5">
    <source>
        <dbReference type="SAM" id="Phobius"/>
    </source>
</evidence>